<dbReference type="Proteomes" id="UP001239111">
    <property type="component" value="Chromosome 2"/>
</dbReference>
<evidence type="ECO:0000313" key="1">
    <source>
        <dbReference type="EMBL" id="KAJ8680812.1"/>
    </source>
</evidence>
<keyword evidence="2" id="KW-1185">Reference proteome</keyword>
<proteinExistence type="predicted"/>
<organism evidence="1 2">
    <name type="scientific">Eretmocerus hayati</name>
    <dbReference type="NCBI Taxonomy" id="131215"/>
    <lineage>
        <taxon>Eukaryota</taxon>
        <taxon>Metazoa</taxon>
        <taxon>Ecdysozoa</taxon>
        <taxon>Arthropoda</taxon>
        <taxon>Hexapoda</taxon>
        <taxon>Insecta</taxon>
        <taxon>Pterygota</taxon>
        <taxon>Neoptera</taxon>
        <taxon>Endopterygota</taxon>
        <taxon>Hymenoptera</taxon>
        <taxon>Apocrita</taxon>
        <taxon>Proctotrupomorpha</taxon>
        <taxon>Chalcidoidea</taxon>
        <taxon>Aphelinidae</taxon>
        <taxon>Aphelininae</taxon>
        <taxon>Eretmocerus</taxon>
    </lineage>
</organism>
<protein>
    <submittedName>
        <fullName evidence="1">Uncharacterized protein</fullName>
    </submittedName>
</protein>
<accession>A0ACC2PBX5</accession>
<evidence type="ECO:0000313" key="2">
    <source>
        <dbReference type="Proteomes" id="UP001239111"/>
    </source>
</evidence>
<gene>
    <name evidence="1" type="ORF">QAD02_016599</name>
</gene>
<sequence length="360" mass="41605">MMRSFDEDDDGEFVCSRRKIKRTTSGQVQESKQRSGPVAFTWNVNIDKTILKSWESPSFSFEDRSGIQHKWRLTFRTELTQEGCSDTEQNSLAIEYLADKKANDSIFAVRFCVFQITKFIFMPPIVHYVDESSKNVPQNFSEQRFRKITMPGIEDNHLQLEVLCTIIAISKVIEQDEVFLSQHEISLKKGYESLFESGKFSDVTFVVGKQRMQLHKSILSSRSVVFAAMFENNFQESISNEVHIDDASVEVMKEFFRYIYAAEIIDLKNNNIGLLILSNKYEVYELKSLCESSLVESLRKENVLEYLDLASLHNAKNLESECVRFIVSNAKQIVKLPGFSINKVQDDLRDELFKLVVERS</sequence>
<name>A0ACC2PBX5_9HYME</name>
<dbReference type="EMBL" id="CM056742">
    <property type="protein sequence ID" value="KAJ8680812.1"/>
    <property type="molecule type" value="Genomic_DNA"/>
</dbReference>
<comment type="caution">
    <text evidence="1">The sequence shown here is derived from an EMBL/GenBank/DDBJ whole genome shotgun (WGS) entry which is preliminary data.</text>
</comment>
<reference evidence="1" key="1">
    <citation type="submission" date="2023-04" db="EMBL/GenBank/DDBJ databases">
        <title>A chromosome-level genome assembly of the parasitoid wasp Eretmocerus hayati.</title>
        <authorList>
            <person name="Zhong Y."/>
            <person name="Liu S."/>
            <person name="Liu Y."/>
        </authorList>
    </citation>
    <scope>NUCLEOTIDE SEQUENCE</scope>
    <source>
        <strain evidence="1">ZJU_SS_LIU_2023</strain>
    </source>
</reference>